<evidence type="ECO:0000313" key="9">
    <source>
        <dbReference type="EMBL" id="KAA9164939.1"/>
    </source>
</evidence>
<evidence type="ECO:0000256" key="7">
    <source>
        <dbReference type="RuleBase" id="RU363032"/>
    </source>
</evidence>
<dbReference type="OrthoDB" id="3531748at2"/>
<dbReference type="Pfam" id="PF00528">
    <property type="entry name" value="BPD_transp_1"/>
    <property type="match status" value="1"/>
</dbReference>
<reference evidence="9" key="1">
    <citation type="submission" date="2019-09" db="EMBL/GenBank/DDBJ databases">
        <authorList>
            <person name="Teo W.F.A."/>
            <person name="Duangmal K."/>
        </authorList>
    </citation>
    <scope>NUCLEOTIDE SEQUENCE [LARGE SCALE GENOMIC DNA]</scope>
    <source>
        <strain evidence="9">K81G1</strain>
    </source>
</reference>
<dbReference type="InterPro" id="IPR050366">
    <property type="entry name" value="BP-dependent_transpt_permease"/>
</dbReference>
<dbReference type="GO" id="GO:0005886">
    <property type="term" value="C:plasma membrane"/>
    <property type="evidence" value="ECO:0007669"/>
    <property type="project" value="UniProtKB-SubCell"/>
</dbReference>
<feature type="domain" description="ABC transmembrane type-1" evidence="8">
    <location>
        <begin position="76"/>
        <end position="265"/>
    </location>
</feature>
<feature type="transmembrane region" description="Helical" evidence="7">
    <location>
        <begin position="243"/>
        <end position="265"/>
    </location>
</feature>
<evidence type="ECO:0000256" key="5">
    <source>
        <dbReference type="ARBA" id="ARBA00022989"/>
    </source>
</evidence>
<protein>
    <submittedName>
        <fullName evidence="9">ABC transporter permease</fullName>
    </submittedName>
</protein>
<dbReference type="AlphaFoldDB" id="A0A5N0VF23"/>
<evidence type="ECO:0000256" key="6">
    <source>
        <dbReference type="ARBA" id="ARBA00023136"/>
    </source>
</evidence>
<evidence type="ECO:0000256" key="4">
    <source>
        <dbReference type="ARBA" id="ARBA00022692"/>
    </source>
</evidence>
<feature type="transmembrane region" description="Helical" evidence="7">
    <location>
        <begin position="82"/>
        <end position="104"/>
    </location>
</feature>
<dbReference type="PANTHER" id="PTHR43386:SF1">
    <property type="entry name" value="D,D-DIPEPTIDE TRANSPORT SYSTEM PERMEASE PROTEIN DDPC-RELATED"/>
    <property type="match status" value="1"/>
</dbReference>
<organism evidence="9 10">
    <name type="scientific">Amycolatopsis acidicola</name>
    <dbReference type="NCBI Taxonomy" id="2596893"/>
    <lineage>
        <taxon>Bacteria</taxon>
        <taxon>Bacillati</taxon>
        <taxon>Actinomycetota</taxon>
        <taxon>Actinomycetes</taxon>
        <taxon>Pseudonocardiales</taxon>
        <taxon>Pseudonocardiaceae</taxon>
        <taxon>Amycolatopsis</taxon>
    </lineage>
</organism>
<feature type="transmembrane region" description="Helical" evidence="7">
    <location>
        <begin position="12"/>
        <end position="37"/>
    </location>
</feature>
<keyword evidence="3" id="KW-1003">Cell membrane</keyword>
<keyword evidence="2 7" id="KW-0813">Transport</keyword>
<feature type="transmembrane region" description="Helical" evidence="7">
    <location>
        <begin position="140"/>
        <end position="157"/>
    </location>
</feature>
<sequence length="278" mass="28991">MPSRAGLVGQTLGVSGTIAAGFLIVLVLMAVIAPWVVPYDVGFQDAQSALSGPSSAHWLGTDELGRDILSRLIYGSRPTLEIGLASSALAAIAGVAIGITAGFYGRWADSLIMRVMDVILGIPAILLAMTIIAVAGRNTVSLVSAIALVGVPIYARLARAGTMQIRDVDYVKSARIAGAGDGYLMARVIFPNILGTLLVQLNVYTASAILIEASLSFLGLGLPPPNPTWGGLLLSSKTYLAQSPTYGLFAGLALTSTILAVDTVARANRRYRNQATLH</sequence>
<dbReference type="Proteomes" id="UP000319769">
    <property type="component" value="Unassembled WGS sequence"/>
</dbReference>
<dbReference type="PROSITE" id="PS50928">
    <property type="entry name" value="ABC_TM1"/>
    <property type="match status" value="1"/>
</dbReference>
<keyword evidence="10" id="KW-1185">Reference proteome</keyword>
<keyword evidence="6 7" id="KW-0472">Membrane</keyword>
<comment type="subcellular location">
    <subcellularLocation>
        <location evidence="1 7">Cell membrane</location>
        <topology evidence="1 7">Multi-pass membrane protein</topology>
    </subcellularLocation>
</comment>
<dbReference type="EMBL" id="VMNW02000006">
    <property type="protein sequence ID" value="KAA9164939.1"/>
    <property type="molecule type" value="Genomic_DNA"/>
</dbReference>
<comment type="similarity">
    <text evidence="7">Belongs to the binding-protein-dependent transport system permease family.</text>
</comment>
<dbReference type="InterPro" id="IPR000515">
    <property type="entry name" value="MetI-like"/>
</dbReference>
<dbReference type="CDD" id="cd06261">
    <property type="entry name" value="TM_PBP2"/>
    <property type="match status" value="1"/>
</dbReference>
<dbReference type="Gene3D" id="1.10.3720.10">
    <property type="entry name" value="MetI-like"/>
    <property type="match status" value="1"/>
</dbReference>
<dbReference type="InterPro" id="IPR035906">
    <property type="entry name" value="MetI-like_sf"/>
</dbReference>
<gene>
    <name evidence="9" type="ORF">FPZ12_006705</name>
</gene>
<evidence type="ECO:0000259" key="8">
    <source>
        <dbReference type="PROSITE" id="PS50928"/>
    </source>
</evidence>
<accession>A0A5N0VF23</accession>
<comment type="caution">
    <text evidence="9">The sequence shown here is derived from an EMBL/GenBank/DDBJ whole genome shotgun (WGS) entry which is preliminary data.</text>
</comment>
<dbReference type="SUPFAM" id="SSF161098">
    <property type="entry name" value="MetI-like"/>
    <property type="match status" value="1"/>
</dbReference>
<dbReference type="PANTHER" id="PTHR43386">
    <property type="entry name" value="OLIGOPEPTIDE TRANSPORT SYSTEM PERMEASE PROTEIN APPC"/>
    <property type="match status" value="1"/>
</dbReference>
<evidence type="ECO:0000256" key="2">
    <source>
        <dbReference type="ARBA" id="ARBA00022448"/>
    </source>
</evidence>
<evidence type="ECO:0000256" key="1">
    <source>
        <dbReference type="ARBA" id="ARBA00004651"/>
    </source>
</evidence>
<proteinExistence type="inferred from homology"/>
<dbReference type="InterPro" id="IPR025966">
    <property type="entry name" value="OppC_N"/>
</dbReference>
<keyword evidence="5 7" id="KW-1133">Transmembrane helix</keyword>
<dbReference type="GO" id="GO:0055085">
    <property type="term" value="P:transmembrane transport"/>
    <property type="evidence" value="ECO:0007669"/>
    <property type="project" value="InterPro"/>
</dbReference>
<evidence type="ECO:0000313" key="10">
    <source>
        <dbReference type="Proteomes" id="UP000319769"/>
    </source>
</evidence>
<dbReference type="RefSeq" id="WP_144746585.1">
    <property type="nucleotide sequence ID" value="NZ_VMNW02000006.1"/>
</dbReference>
<name>A0A5N0VF23_9PSEU</name>
<keyword evidence="4 7" id="KW-0812">Transmembrane</keyword>
<dbReference type="Pfam" id="PF12911">
    <property type="entry name" value="OppC_N"/>
    <property type="match status" value="1"/>
</dbReference>
<feature type="transmembrane region" description="Helical" evidence="7">
    <location>
        <begin position="111"/>
        <end position="134"/>
    </location>
</feature>
<evidence type="ECO:0000256" key="3">
    <source>
        <dbReference type="ARBA" id="ARBA00022475"/>
    </source>
</evidence>